<proteinExistence type="predicted"/>
<evidence type="ECO:0000313" key="1">
    <source>
        <dbReference type="EMBL" id="KAF2249899.1"/>
    </source>
</evidence>
<dbReference type="EMBL" id="ML987194">
    <property type="protein sequence ID" value="KAF2249899.1"/>
    <property type="molecule type" value="Genomic_DNA"/>
</dbReference>
<name>A0A6A6II66_9PLEO</name>
<accession>A0A6A6II66</accession>
<keyword evidence="2" id="KW-1185">Reference proteome</keyword>
<dbReference type="OrthoDB" id="4842715at2759"/>
<sequence>MAKIFRPSSGPKLKFGRQLYNSVVRATMAYRCSIWYRTTGRTALQGSLRNKLTKAQNRCLRVLAGAYRPTSIEELQKEVVTESALLYLERRATATKAKFVDTPNYHGLCRILNDICDRARVVCTVRIHSSERQRLQRVVDPSELLREDWGLIKAACDWWGLGEDRHDFRKRNVAIREYTRALATEASEDGWRAYAAEKLQQGKSRTSLYGDWGMHNLRTHDQLSRPQSIILIQMKTEQIALKDFMHRCKVSFTPRRAGLRLIDGQLAETPHCECGAPQQTVRHCLLECPRLELPRRDLLAKTGHSDMRLWLTRDGSSTQPLSEPHVPPC</sequence>
<dbReference type="Proteomes" id="UP000800094">
    <property type="component" value="Unassembled WGS sequence"/>
</dbReference>
<organism evidence="1 2">
    <name type="scientific">Trematosphaeria pertusa</name>
    <dbReference type="NCBI Taxonomy" id="390896"/>
    <lineage>
        <taxon>Eukaryota</taxon>
        <taxon>Fungi</taxon>
        <taxon>Dikarya</taxon>
        <taxon>Ascomycota</taxon>
        <taxon>Pezizomycotina</taxon>
        <taxon>Dothideomycetes</taxon>
        <taxon>Pleosporomycetidae</taxon>
        <taxon>Pleosporales</taxon>
        <taxon>Massarineae</taxon>
        <taxon>Trematosphaeriaceae</taxon>
        <taxon>Trematosphaeria</taxon>
    </lineage>
</organism>
<gene>
    <name evidence="1" type="ORF">BU26DRAFT_292091</name>
</gene>
<dbReference type="RefSeq" id="XP_033684903.1">
    <property type="nucleotide sequence ID" value="XM_033821654.1"/>
</dbReference>
<evidence type="ECO:0000313" key="2">
    <source>
        <dbReference type="Proteomes" id="UP000800094"/>
    </source>
</evidence>
<reference evidence="1" key="1">
    <citation type="journal article" date="2020" name="Stud. Mycol.">
        <title>101 Dothideomycetes genomes: a test case for predicting lifestyles and emergence of pathogens.</title>
        <authorList>
            <person name="Haridas S."/>
            <person name="Albert R."/>
            <person name="Binder M."/>
            <person name="Bloem J."/>
            <person name="Labutti K."/>
            <person name="Salamov A."/>
            <person name="Andreopoulos B."/>
            <person name="Baker S."/>
            <person name="Barry K."/>
            <person name="Bills G."/>
            <person name="Bluhm B."/>
            <person name="Cannon C."/>
            <person name="Castanera R."/>
            <person name="Culley D."/>
            <person name="Daum C."/>
            <person name="Ezra D."/>
            <person name="Gonzalez J."/>
            <person name="Henrissat B."/>
            <person name="Kuo A."/>
            <person name="Liang C."/>
            <person name="Lipzen A."/>
            <person name="Lutzoni F."/>
            <person name="Magnuson J."/>
            <person name="Mondo S."/>
            <person name="Nolan M."/>
            <person name="Ohm R."/>
            <person name="Pangilinan J."/>
            <person name="Park H.-J."/>
            <person name="Ramirez L."/>
            <person name="Alfaro M."/>
            <person name="Sun H."/>
            <person name="Tritt A."/>
            <person name="Yoshinaga Y."/>
            <person name="Zwiers L.-H."/>
            <person name="Turgeon B."/>
            <person name="Goodwin S."/>
            <person name="Spatafora J."/>
            <person name="Crous P."/>
            <person name="Grigoriev I."/>
        </authorList>
    </citation>
    <scope>NUCLEOTIDE SEQUENCE</scope>
    <source>
        <strain evidence="1">CBS 122368</strain>
    </source>
</reference>
<protein>
    <recommendedName>
        <fullName evidence="3">Reverse transcriptase</fullName>
    </recommendedName>
</protein>
<dbReference type="GeneID" id="54574984"/>
<evidence type="ECO:0008006" key="3">
    <source>
        <dbReference type="Google" id="ProtNLM"/>
    </source>
</evidence>
<dbReference type="AlphaFoldDB" id="A0A6A6II66"/>